<dbReference type="NCBIfam" id="TIGR04272">
    <property type="entry name" value="cxxc_cxxc_Mbark"/>
    <property type="match status" value="1"/>
</dbReference>
<feature type="domain" description="CxxC-x17-CxxC" evidence="2">
    <location>
        <begin position="58"/>
        <end position="94"/>
    </location>
</feature>
<dbReference type="Pfam" id="PF13451">
    <property type="entry name" value="zf_Tbcl"/>
    <property type="match status" value="1"/>
</dbReference>
<evidence type="ECO:0000259" key="1">
    <source>
        <dbReference type="Pfam" id="PF13451"/>
    </source>
</evidence>
<dbReference type="AlphaFoldDB" id="A0A5B9E4W9"/>
<feature type="domain" description="Probable zinc-binding" evidence="1">
    <location>
        <begin position="5"/>
        <end position="49"/>
    </location>
</feature>
<dbReference type="Pfam" id="PF23477">
    <property type="entry name" value="zf_Tbcl_2"/>
    <property type="match status" value="1"/>
</dbReference>
<gene>
    <name evidence="3" type="ORF">FTW19_00485</name>
</gene>
<evidence type="ECO:0000313" key="3">
    <source>
        <dbReference type="EMBL" id="QEE26614.1"/>
    </source>
</evidence>
<dbReference type="OrthoDB" id="5505402at2"/>
<keyword evidence="4" id="KW-1185">Reference proteome</keyword>
<reference evidence="3 4" key="1">
    <citation type="submission" date="2019-08" db="EMBL/GenBank/DDBJ databases">
        <title>Complete genome sequence of Terriglobus albidus strain ORNL.</title>
        <authorList>
            <person name="Podar M."/>
        </authorList>
    </citation>
    <scope>NUCLEOTIDE SEQUENCE [LARGE SCALE GENOMIC DNA]</scope>
    <source>
        <strain evidence="3 4">ORNL</strain>
    </source>
</reference>
<name>A0A5B9E4W9_9BACT</name>
<dbReference type="KEGG" id="talb:FTW19_00485"/>
<evidence type="ECO:0000259" key="2">
    <source>
        <dbReference type="Pfam" id="PF23477"/>
    </source>
</evidence>
<dbReference type="Proteomes" id="UP000321820">
    <property type="component" value="Chromosome"/>
</dbReference>
<accession>A0A5B9E4W9</accession>
<dbReference type="EMBL" id="CP042806">
    <property type="protein sequence ID" value="QEE26614.1"/>
    <property type="molecule type" value="Genomic_DNA"/>
</dbReference>
<evidence type="ECO:0000313" key="4">
    <source>
        <dbReference type="Proteomes" id="UP000321820"/>
    </source>
</evidence>
<dbReference type="InterPro" id="IPR026363">
    <property type="entry name" value="CxxC-x17-CxxC_dom"/>
</dbReference>
<sequence length="113" mass="12410">MEFVDRILKCSDCGGEFVFTAGEQLFFFDKQFKNDPKRCKSCKAKRAARGTGSAPSTRTETRTQCSECGVETTVPFKPTQGRPVLCRQCFQQKRPVAAVVAVPDPSSTPIAQA</sequence>
<organism evidence="3 4">
    <name type="scientific">Terriglobus albidus</name>
    <dbReference type="NCBI Taxonomy" id="1592106"/>
    <lineage>
        <taxon>Bacteria</taxon>
        <taxon>Pseudomonadati</taxon>
        <taxon>Acidobacteriota</taxon>
        <taxon>Terriglobia</taxon>
        <taxon>Terriglobales</taxon>
        <taxon>Acidobacteriaceae</taxon>
        <taxon>Terriglobus</taxon>
    </lineage>
</organism>
<protein>
    <submittedName>
        <fullName evidence="3">Zinc-binding protein</fullName>
    </submittedName>
</protein>
<proteinExistence type="predicted"/>
<dbReference type="RefSeq" id="WP_147645752.1">
    <property type="nucleotide sequence ID" value="NZ_CP042806.1"/>
</dbReference>
<dbReference type="Gene3D" id="3.90.10.10">
    <property type="entry name" value="Cytochrome C3"/>
    <property type="match status" value="1"/>
</dbReference>
<dbReference type="InterPro" id="IPR025306">
    <property type="entry name" value="Zn-bnd_dom_prob"/>
</dbReference>